<accession>A0A552UAH4</accession>
<dbReference type="PRINTS" id="PR00344">
    <property type="entry name" value="BCTRLSENSOR"/>
</dbReference>
<dbReference type="GO" id="GO:0000155">
    <property type="term" value="F:phosphorelay sensor kinase activity"/>
    <property type="evidence" value="ECO:0007669"/>
    <property type="project" value="InterPro"/>
</dbReference>
<proteinExistence type="predicted"/>
<keyword evidence="5" id="KW-0547">Nucleotide-binding</keyword>
<dbReference type="SMART" id="SM00387">
    <property type="entry name" value="HATPase_c"/>
    <property type="match status" value="1"/>
</dbReference>
<evidence type="ECO:0000256" key="7">
    <source>
        <dbReference type="ARBA" id="ARBA00022840"/>
    </source>
</evidence>
<dbReference type="GO" id="GO:0005524">
    <property type="term" value="F:ATP binding"/>
    <property type="evidence" value="ECO:0007669"/>
    <property type="project" value="UniProtKB-KW"/>
</dbReference>
<keyword evidence="10" id="KW-0812">Transmembrane</keyword>
<evidence type="ECO:0000256" key="6">
    <source>
        <dbReference type="ARBA" id="ARBA00022777"/>
    </source>
</evidence>
<sequence>MSSDTTGTDTRRRGLRQPLLWLLALGGTAGFGILLVTLLLAAQRADESRQHAEEWQLHTYRVMLTAERLQSSLFDAQRSMRGALITNDSAYLPVYSAAVGRVPGLTAQLRRMTRDNPRQQRRIDWLDALIKTQLDRMRTNEASVRSGEITPLIAAVRSGVGEVNISQIRTAIAAIVEEERQFLVTRAAVARAAGAEVREAARAVWVIGIALLALALVSGGAAVTALLRARRATALAEEAARARGTLETAVALRTAEIAASNAALKEEIAAKEVAESQVRQMQKLESLGQLTGGIAHDFNNMLAIVIGSLDLARRRLEDPTGKVLRYLDNAMDGAKRAATLTARLLAFSRQQALAPEPINPNTFVGNISELLRRTLGEAIQIETVLAGGLWRTYADAGELENAIVNLAVNARDAMGGTGKLTIETANTHLDDAYAASHADVEPGQYVVICVTDTGSGMPESVIAKAFDPFFTTKGVGKGTGLGLSQVYGFVKQTGGHVKIYSEADKGTTVKLYMPRWTGADGPDKIVMAAGELPRAAEGETVLVVEDEANVRLVTVDALRDLGYLVVHAGNADEALATIATEQRIDLLFTDIVMPGRNGRELAEAAQALRPGLPVLYTTGYTRNAVVHNGMLDAQVAFLSKPFSVEALAVKVRQVLDGGGVNRVVG</sequence>
<dbReference type="PANTHER" id="PTHR43065:SF46">
    <property type="entry name" value="C4-DICARBOXYLATE TRANSPORT SENSOR PROTEIN DCTB"/>
    <property type="match status" value="1"/>
</dbReference>
<dbReference type="PANTHER" id="PTHR43065">
    <property type="entry name" value="SENSOR HISTIDINE KINASE"/>
    <property type="match status" value="1"/>
</dbReference>
<dbReference type="SMART" id="SM00388">
    <property type="entry name" value="HisKA"/>
    <property type="match status" value="1"/>
</dbReference>
<evidence type="ECO:0000256" key="4">
    <source>
        <dbReference type="ARBA" id="ARBA00022679"/>
    </source>
</evidence>
<reference evidence="13 14" key="1">
    <citation type="submission" date="2019-07" db="EMBL/GenBank/DDBJ databases">
        <title>Novel species isolated from glacier.</title>
        <authorList>
            <person name="Liu Q."/>
            <person name="Xin Y.-H."/>
        </authorList>
    </citation>
    <scope>NUCLEOTIDE SEQUENCE [LARGE SCALE GENOMIC DNA]</scope>
    <source>
        <strain evidence="13 14">LB1R16</strain>
    </source>
</reference>
<dbReference type="CDD" id="cd16919">
    <property type="entry name" value="HATPase_CckA-like"/>
    <property type="match status" value="1"/>
</dbReference>
<dbReference type="Gene3D" id="3.40.50.2300">
    <property type="match status" value="1"/>
</dbReference>
<keyword evidence="4" id="KW-0808">Transferase</keyword>
<dbReference type="Pfam" id="PF02518">
    <property type="entry name" value="HATPase_c"/>
    <property type="match status" value="1"/>
</dbReference>
<dbReference type="RefSeq" id="WP_144335358.1">
    <property type="nucleotide sequence ID" value="NZ_VJWA01000002.1"/>
</dbReference>
<dbReference type="InterPro" id="IPR003594">
    <property type="entry name" value="HATPase_dom"/>
</dbReference>
<dbReference type="Proteomes" id="UP000317894">
    <property type="component" value="Unassembled WGS sequence"/>
</dbReference>
<evidence type="ECO:0000256" key="5">
    <source>
        <dbReference type="ARBA" id="ARBA00022741"/>
    </source>
</evidence>
<dbReference type="Pfam" id="PF00072">
    <property type="entry name" value="Response_reg"/>
    <property type="match status" value="1"/>
</dbReference>
<feature type="modified residue" description="4-aspartylphosphate" evidence="9">
    <location>
        <position position="590"/>
    </location>
</feature>
<dbReference type="OrthoDB" id="9796100at2"/>
<evidence type="ECO:0000256" key="3">
    <source>
        <dbReference type="ARBA" id="ARBA00022553"/>
    </source>
</evidence>
<comment type="catalytic activity">
    <reaction evidence="1">
        <text>ATP + protein L-histidine = ADP + protein N-phospho-L-histidine.</text>
        <dbReference type="EC" id="2.7.13.3"/>
    </reaction>
</comment>
<keyword evidence="10" id="KW-1133">Transmembrane helix</keyword>
<feature type="transmembrane region" description="Helical" evidence="10">
    <location>
        <begin position="20"/>
        <end position="41"/>
    </location>
</feature>
<keyword evidence="6" id="KW-0418">Kinase</keyword>
<evidence type="ECO:0000259" key="12">
    <source>
        <dbReference type="PROSITE" id="PS50110"/>
    </source>
</evidence>
<dbReference type="InterPro" id="IPR004358">
    <property type="entry name" value="Sig_transdc_His_kin-like_C"/>
</dbReference>
<keyword evidence="8" id="KW-0902">Two-component regulatory system</keyword>
<dbReference type="PROSITE" id="PS50109">
    <property type="entry name" value="HIS_KIN"/>
    <property type="match status" value="1"/>
</dbReference>
<dbReference type="SUPFAM" id="SSF47384">
    <property type="entry name" value="Homodimeric domain of signal transducing histidine kinase"/>
    <property type="match status" value="1"/>
</dbReference>
<dbReference type="SUPFAM" id="SSF55874">
    <property type="entry name" value="ATPase domain of HSP90 chaperone/DNA topoisomerase II/histidine kinase"/>
    <property type="match status" value="1"/>
</dbReference>
<organism evidence="13 14">
    <name type="scientific">Glacieibacterium frigidum</name>
    <dbReference type="NCBI Taxonomy" id="2593303"/>
    <lineage>
        <taxon>Bacteria</taxon>
        <taxon>Pseudomonadati</taxon>
        <taxon>Pseudomonadota</taxon>
        <taxon>Alphaproteobacteria</taxon>
        <taxon>Sphingomonadales</taxon>
        <taxon>Sphingosinicellaceae</taxon>
        <taxon>Glacieibacterium</taxon>
    </lineage>
</organism>
<evidence type="ECO:0000256" key="10">
    <source>
        <dbReference type="SAM" id="Phobius"/>
    </source>
</evidence>
<dbReference type="CDD" id="cd19410">
    <property type="entry name" value="HK9-like_sensor"/>
    <property type="match status" value="1"/>
</dbReference>
<dbReference type="EMBL" id="VJWA01000002">
    <property type="protein sequence ID" value="TRW15189.1"/>
    <property type="molecule type" value="Genomic_DNA"/>
</dbReference>
<keyword evidence="14" id="KW-1185">Reference proteome</keyword>
<keyword evidence="3 9" id="KW-0597">Phosphoprotein</keyword>
<dbReference type="InterPro" id="IPR036890">
    <property type="entry name" value="HATPase_C_sf"/>
</dbReference>
<dbReference type="InterPro" id="IPR011006">
    <property type="entry name" value="CheY-like_superfamily"/>
</dbReference>
<gene>
    <name evidence="13" type="ORF">FMM06_16260</name>
</gene>
<dbReference type="Pfam" id="PF05227">
    <property type="entry name" value="CHASE3"/>
    <property type="match status" value="1"/>
</dbReference>
<comment type="caution">
    <text evidence="13">The sequence shown here is derived from an EMBL/GenBank/DDBJ whole genome shotgun (WGS) entry which is preliminary data.</text>
</comment>
<feature type="transmembrane region" description="Helical" evidence="10">
    <location>
        <begin position="203"/>
        <end position="227"/>
    </location>
</feature>
<dbReference type="Gene3D" id="3.30.565.10">
    <property type="entry name" value="Histidine kinase-like ATPase, C-terminal domain"/>
    <property type="match status" value="1"/>
</dbReference>
<feature type="domain" description="Response regulatory" evidence="12">
    <location>
        <begin position="540"/>
        <end position="655"/>
    </location>
</feature>
<feature type="domain" description="Histidine kinase" evidence="11">
    <location>
        <begin position="293"/>
        <end position="517"/>
    </location>
</feature>
<dbReference type="InterPro" id="IPR036097">
    <property type="entry name" value="HisK_dim/P_sf"/>
</dbReference>
<keyword evidence="7" id="KW-0067">ATP-binding</keyword>
<dbReference type="InterPro" id="IPR003661">
    <property type="entry name" value="HisK_dim/P_dom"/>
</dbReference>
<dbReference type="InterPro" id="IPR001789">
    <property type="entry name" value="Sig_transdc_resp-reg_receiver"/>
</dbReference>
<dbReference type="InterPro" id="IPR005467">
    <property type="entry name" value="His_kinase_dom"/>
</dbReference>
<evidence type="ECO:0000259" key="11">
    <source>
        <dbReference type="PROSITE" id="PS50109"/>
    </source>
</evidence>
<name>A0A552UAH4_9SPHN</name>
<dbReference type="InterPro" id="IPR007891">
    <property type="entry name" value="CHASE3"/>
</dbReference>
<evidence type="ECO:0000313" key="13">
    <source>
        <dbReference type="EMBL" id="TRW15189.1"/>
    </source>
</evidence>
<dbReference type="SMART" id="SM00448">
    <property type="entry name" value="REC"/>
    <property type="match status" value="1"/>
</dbReference>
<keyword evidence="10" id="KW-0472">Membrane</keyword>
<evidence type="ECO:0000256" key="2">
    <source>
        <dbReference type="ARBA" id="ARBA00012438"/>
    </source>
</evidence>
<dbReference type="Pfam" id="PF00512">
    <property type="entry name" value="HisKA"/>
    <property type="match status" value="1"/>
</dbReference>
<evidence type="ECO:0000256" key="1">
    <source>
        <dbReference type="ARBA" id="ARBA00000085"/>
    </source>
</evidence>
<evidence type="ECO:0000256" key="8">
    <source>
        <dbReference type="ARBA" id="ARBA00023012"/>
    </source>
</evidence>
<dbReference type="Gene3D" id="1.10.287.130">
    <property type="match status" value="1"/>
</dbReference>
<dbReference type="AlphaFoldDB" id="A0A552UAH4"/>
<dbReference type="CDD" id="cd00082">
    <property type="entry name" value="HisKA"/>
    <property type="match status" value="1"/>
</dbReference>
<dbReference type="PROSITE" id="PS50110">
    <property type="entry name" value="RESPONSE_REGULATORY"/>
    <property type="match status" value="1"/>
</dbReference>
<dbReference type="EC" id="2.7.13.3" evidence="2"/>
<evidence type="ECO:0000313" key="14">
    <source>
        <dbReference type="Proteomes" id="UP000317894"/>
    </source>
</evidence>
<evidence type="ECO:0000256" key="9">
    <source>
        <dbReference type="PROSITE-ProRule" id="PRU00169"/>
    </source>
</evidence>
<protein>
    <recommendedName>
        <fullName evidence="2">histidine kinase</fullName>
        <ecNumber evidence="2">2.7.13.3</ecNumber>
    </recommendedName>
</protein>
<dbReference type="SUPFAM" id="SSF52172">
    <property type="entry name" value="CheY-like"/>
    <property type="match status" value="1"/>
</dbReference>